<dbReference type="EMBL" id="SGWZ01000001">
    <property type="protein sequence ID" value="RZS73212.1"/>
    <property type="molecule type" value="Genomic_DNA"/>
</dbReference>
<dbReference type="InterPro" id="IPR020456">
    <property type="entry name" value="Acylphosphatase"/>
</dbReference>
<evidence type="ECO:0000256" key="4">
    <source>
        <dbReference type="PROSITE-ProRule" id="PRU00520"/>
    </source>
</evidence>
<dbReference type="Proteomes" id="UP000292039">
    <property type="component" value="Unassembled WGS sequence"/>
</dbReference>
<dbReference type="PANTHER" id="PTHR47268:SF4">
    <property type="entry name" value="ACYLPHOSPHATASE"/>
    <property type="match status" value="1"/>
</dbReference>
<evidence type="ECO:0000259" key="6">
    <source>
        <dbReference type="PROSITE" id="PS51160"/>
    </source>
</evidence>
<dbReference type="Gene3D" id="3.30.70.100">
    <property type="match status" value="1"/>
</dbReference>
<feature type="domain" description="Acylphosphatase-like" evidence="6">
    <location>
        <begin position="3"/>
        <end position="89"/>
    </location>
</feature>
<comment type="catalytic activity">
    <reaction evidence="3 4">
        <text>an acyl phosphate + H2O = a carboxylate + phosphate + H(+)</text>
        <dbReference type="Rhea" id="RHEA:14965"/>
        <dbReference type="ChEBI" id="CHEBI:15377"/>
        <dbReference type="ChEBI" id="CHEBI:15378"/>
        <dbReference type="ChEBI" id="CHEBI:29067"/>
        <dbReference type="ChEBI" id="CHEBI:43474"/>
        <dbReference type="ChEBI" id="CHEBI:59918"/>
        <dbReference type="EC" id="3.6.1.7"/>
    </reaction>
</comment>
<dbReference type="InterPro" id="IPR036046">
    <property type="entry name" value="Acylphosphatase-like_dom_sf"/>
</dbReference>
<keyword evidence="4" id="KW-0378">Hydrolase</keyword>
<dbReference type="PROSITE" id="PS00151">
    <property type="entry name" value="ACYLPHOSPHATASE_2"/>
    <property type="match status" value="1"/>
</dbReference>
<evidence type="ECO:0000256" key="1">
    <source>
        <dbReference type="ARBA" id="ARBA00005614"/>
    </source>
</evidence>
<dbReference type="EC" id="3.6.1.7" evidence="2 4"/>
<feature type="active site" evidence="4">
    <location>
        <position position="36"/>
    </location>
</feature>
<feature type="active site" evidence="4">
    <location>
        <position position="18"/>
    </location>
</feature>
<proteinExistence type="inferred from homology"/>
<organism evidence="7 8">
    <name type="scientific">Kerstersia gyiorum</name>
    <dbReference type="NCBI Taxonomy" id="206506"/>
    <lineage>
        <taxon>Bacteria</taxon>
        <taxon>Pseudomonadati</taxon>
        <taxon>Pseudomonadota</taxon>
        <taxon>Betaproteobacteria</taxon>
        <taxon>Burkholderiales</taxon>
        <taxon>Alcaligenaceae</taxon>
        <taxon>Kerstersia</taxon>
    </lineage>
</organism>
<evidence type="ECO:0000313" key="8">
    <source>
        <dbReference type="Proteomes" id="UP000292039"/>
    </source>
</evidence>
<dbReference type="InterPro" id="IPR001792">
    <property type="entry name" value="Acylphosphatase-like_dom"/>
</dbReference>
<dbReference type="PRINTS" id="PR00112">
    <property type="entry name" value="ACYLPHPHTASE"/>
</dbReference>
<reference evidence="7 8" key="1">
    <citation type="submission" date="2019-02" db="EMBL/GenBank/DDBJ databases">
        <title>Genomic Encyclopedia of Type Strains, Phase IV (KMG-IV): sequencing the most valuable type-strain genomes for metagenomic binning, comparative biology and taxonomic classification.</title>
        <authorList>
            <person name="Goeker M."/>
        </authorList>
    </citation>
    <scope>NUCLEOTIDE SEQUENCE [LARGE SCALE GENOMIC DNA]</scope>
    <source>
        <strain evidence="7 8">DSM 16618</strain>
    </source>
</reference>
<comment type="caution">
    <text evidence="7">The sequence shown here is derived from an EMBL/GenBank/DDBJ whole genome shotgun (WGS) entry which is preliminary data.</text>
</comment>
<dbReference type="Pfam" id="PF00708">
    <property type="entry name" value="Acylphosphatase"/>
    <property type="match status" value="1"/>
</dbReference>
<evidence type="ECO:0000256" key="2">
    <source>
        <dbReference type="ARBA" id="ARBA00012150"/>
    </source>
</evidence>
<dbReference type="AlphaFoldDB" id="A0A4Q7MW00"/>
<evidence type="ECO:0000256" key="5">
    <source>
        <dbReference type="RuleBase" id="RU004168"/>
    </source>
</evidence>
<gene>
    <name evidence="7" type="ORF">EV679_0401</name>
</gene>
<sequence>METVLVTITGKVQGVYYRHSTVREAHHLKLRGWVQNMPDGSVQALLQGEADQIDRMLAWMRRGPPAAVVADVQHETLASEKRYEGFQQL</sequence>
<dbReference type="RefSeq" id="WP_165389933.1">
    <property type="nucleotide sequence ID" value="NZ_CBCSEB010000003.1"/>
</dbReference>
<comment type="similarity">
    <text evidence="1 5">Belongs to the acylphosphatase family.</text>
</comment>
<dbReference type="PANTHER" id="PTHR47268">
    <property type="entry name" value="ACYLPHOSPHATASE"/>
    <property type="match status" value="1"/>
</dbReference>
<evidence type="ECO:0000256" key="3">
    <source>
        <dbReference type="ARBA" id="ARBA00047645"/>
    </source>
</evidence>
<evidence type="ECO:0000313" key="7">
    <source>
        <dbReference type="EMBL" id="RZS73212.1"/>
    </source>
</evidence>
<accession>A0A4Q7MW00</accession>
<dbReference type="GO" id="GO:0003998">
    <property type="term" value="F:acylphosphatase activity"/>
    <property type="evidence" value="ECO:0007669"/>
    <property type="project" value="UniProtKB-EC"/>
</dbReference>
<name>A0A4Q7MW00_9BURK</name>
<dbReference type="SUPFAM" id="SSF54975">
    <property type="entry name" value="Acylphosphatase/BLUF domain-like"/>
    <property type="match status" value="1"/>
</dbReference>
<dbReference type="PROSITE" id="PS51160">
    <property type="entry name" value="ACYLPHOSPHATASE_3"/>
    <property type="match status" value="1"/>
</dbReference>
<dbReference type="NCBIfam" id="NF010998">
    <property type="entry name" value="PRK14424.1"/>
    <property type="match status" value="1"/>
</dbReference>
<dbReference type="InterPro" id="IPR017968">
    <property type="entry name" value="Acylphosphatase_CS"/>
</dbReference>
<protein>
    <recommendedName>
        <fullName evidence="2 4">acylphosphatase</fullName>
        <ecNumber evidence="2 4">3.6.1.7</ecNumber>
    </recommendedName>
</protein>